<dbReference type="PIRSF" id="PIRSF001439">
    <property type="entry name" value="CryM"/>
    <property type="match status" value="1"/>
</dbReference>
<dbReference type="PANTHER" id="PTHR13812">
    <property type="entry name" value="KETIMINE REDUCTASE MU-CRYSTALLIN"/>
    <property type="match status" value="1"/>
</dbReference>
<dbReference type="InterPro" id="IPR036291">
    <property type="entry name" value="NAD(P)-bd_dom_sf"/>
</dbReference>
<dbReference type="Gene3D" id="3.40.50.720">
    <property type="entry name" value="NAD(P)-binding Rossmann-like Domain"/>
    <property type="match status" value="1"/>
</dbReference>
<dbReference type="Gene3D" id="3.30.1780.10">
    <property type="entry name" value="ornithine cyclodeaminase, domain 1"/>
    <property type="match status" value="1"/>
</dbReference>
<dbReference type="EMBL" id="JAUMIT010000003">
    <property type="protein sequence ID" value="MDO3694880.1"/>
    <property type="molecule type" value="Genomic_DNA"/>
</dbReference>
<comment type="caution">
    <text evidence="1">The sequence shown here is derived from an EMBL/GenBank/DDBJ whole genome shotgun (WGS) entry which is preliminary data.</text>
</comment>
<dbReference type="Proteomes" id="UP001168642">
    <property type="component" value="Unassembled WGS sequence"/>
</dbReference>
<dbReference type="InterPro" id="IPR023401">
    <property type="entry name" value="ODC_N"/>
</dbReference>
<reference evidence="1" key="1">
    <citation type="submission" date="2023-07" db="EMBL/GenBank/DDBJ databases">
        <title>Wenyingzhuangia sp. chi5 genome sequencing and assembly.</title>
        <authorList>
            <person name="Park S."/>
        </authorList>
    </citation>
    <scope>NUCLEOTIDE SEQUENCE</scope>
    <source>
        <strain evidence="1">Chi5</strain>
    </source>
</reference>
<evidence type="ECO:0000313" key="1">
    <source>
        <dbReference type="EMBL" id="MDO3694880.1"/>
    </source>
</evidence>
<protein>
    <submittedName>
        <fullName evidence="1">Ornithine cyclodeaminase family protein</fullName>
    </submittedName>
</protein>
<dbReference type="PANTHER" id="PTHR13812:SF19">
    <property type="entry name" value="KETIMINE REDUCTASE MU-CRYSTALLIN"/>
    <property type="match status" value="1"/>
</dbReference>
<dbReference type="SUPFAM" id="SSF51735">
    <property type="entry name" value="NAD(P)-binding Rossmann-fold domains"/>
    <property type="match status" value="1"/>
</dbReference>
<sequence length="324" mass="36253">MEPIIQIDNLFIEENTVFTELIEVIKKNFAENKLMVPKRHHHDFPNPKMNSDSTLLLMPAWNPSETAGVKIITVSPQNSQFDIPSIQGTYIYLDATKGTIKAIIEAKSLTAKRTAAASALASSYLSRKDASSLLMIGTGALSINLIKAHASVRHLKEVFVWGRSYSKAQAICKQLQNEDFNITPIKTIEEKISDVDIISSATLSKTPLILGKYLRKGQHIDLVGAYKKDMREADDETIFKSNIYVDTYDGIHENGDITIPLKTGILKRENIKADLFELTSLQKQGRTKTEELTVFKSVGHALEDLAAANYFYEKYVNRDLVKSS</sequence>
<dbReference type="Pfam" id="PF02423">
    <property type="entry name" value="OCD_Mu_crystall"/>
    <property type="match status" value="1"/>
</dbReference>
<dbReference type="InterPro" id="IPR003462">
    <property type="entry name" value="ODC_Mu_crystall"/>
</dbReference>
<gene>
    <name evidence="1" type="ORF">QVZ41_08490</name>
</gene>
<organism evidence="1 2">
    <name type="scientific">Wenyingzhuangia gilva</name>
    <dbReference type="NCBI Taxonomy" id="3057677"/>
    <lineage>
        <taxon>Bacteria</taxon>
        <taxon>Pseudomonadati</taxon>
        <taxon>Bacteroidota</taxon>
        <taxon>Flavobacteriia</taxon>
        <taxon>Flavobacteriales</taxon>
        <taxon>Flavobacteriaceae</taxon>
        <taxon>Wenyingzhuangia</taxon>
    </lineage>
</organism>
<accession>A0ABT8VSD2</accession>
<dbReference type="NCBIfam" id="NF004793">
    <property type="entry name" value="PRK06141.1"/>
    <property type="match status" value="1"/>
</dbReference>
<name>A0ABT8VSD2_9FLAO</name>
<proteinExistence type="predicted"/>
<dbReference type="RefSeq" id="WP_302884133.1">
    <property type="nucleotide sequence ID" value="NZ_JAUMIT010000003.1"/>
</dbReference>
<keyword evidence="2" id="KW-1185">Reference proteome</keyword>
<evidence type="ECO:0000313" key="2">
    <source>
        <dbReference type="Proteomes" id="UP001168642"/>
    </source>
</evidence>